<keyword evidence="2" id="KW-0677">Repeat</keyword>
<evidence type="ECO:0000313" key="6">
    <source>
        <dbReference type="EMBL" id="NIH57958.1"/>
    </source>
</evidence>
<dbReference type="InterPro" id="IPR017871">
    <property type="entry name" value="ABC_transporter-like_CS"/>
</dbReference>
<evidence type="ECO:0000256" key="1">
    <source>
        <dbReference type="ARBA" id="ARBA00022448"/>
    </source>
</evidence>
<dbReference type="PANTHER" id="PTHR43790">
    <property type="entry name" value="CARBOHYDRATE TRANSPORT ATP-BINDING PROTEIN MG119-RELATED"/>
    <property type="match status" value="1"/>
</dbReference>
<evidence type="ECO:0000313" key="7">
    <source>
        <dbReference type="Proteomes" id="UP000749311"/>
    </source>
</evidence>
<dbReference type="Gene3D" id="3.40.50.300">
    <property type="entry name" value="P-loop containing nucleotide triphosphate hydrolases"/>
    <property type="match status" value="2"/>
</dbReference>
<dbReference type="InterPro" id="IPR050107">
    <property type="entry name" value="ABC_carbohydrate_import_ATPase"/>
</dbReference>
<evidence type="ECO:0000256" key="4">
    <source>
        <dbReference type="ARBA" id="ARBA00022840"/>
    </source>
</evidence>
<reference evidence="6 7" key="1">
    <citation type="submission" date="2020-02" db="EMBL/GenBank/DDBJ databases">
        <title>Sequencing the genomes of 1000 actinobacteria strains.</title>
        <authorList>
            <person name="Klenk H.-P."/>
        </authorList>
    </citation>
    <scope>NUCLEOTIDE SEQUENCE [LARGE SCALE GENOMIC DNA]</scope>
    <source>
        <strain evidence="6 7">DSM 19609</strain>
    </source>
</reference>
<dbReference type="EMBL" id="JAAMOZ010000001">
    <property type="protein sequence ID" value="NIH57958.1"/>
    <property type="molecule type" value="Genomic_DNA"/>
</dbReference>
<dbReference type="InterPro" id="IPR003593">
    <property type="entry name" value="AAA+_ATPase"/>
</dbReference>
<dbReference type="SUPFAM" id="SSF52540">
    <property type="entry name" value="P-loop containing nucleoside triphosphate hydrolases"/>
    <property type="match status" value="2"/>
</dbReference>
<keyword evidence="3" id="KW-0547">Nucleotide-binding</keyword>
<keyword evidence="4" id="KW-0067">ATP-binding</keyword>
<evidence type="ECO:0000256" key="3">
    <source>
        <dbReference type="ARBA" id="ARBA00022741"/>
    </source>
</evidence>
<organism evidence="6 7">
    <name type="scientific">Brooklawnia cerclae</name>
    <dbReference type="NCBI Taxonomy" id="349934"/>
    <lineage>
        <taxon>Bacteria</taxon>
        <taxon>Bacillati</taxon>
        <taxon>Actinomycetota</taxon>
        <taxon>Actinomycetes</taxon>
        <taxon>Propionibacteriales</taxon>
        <taxon>Propionibacteriaceae</taxon>
        <taxon>Brooklawnia</taxon>
    </lineage>
</organism>
<dbReference type="PROSITE" id="PS50893">
    <property type="entry name" value="ABC_TRANSPORTER_2"/>
    <property type="match status" value="2"/>
</dbReference>
<dbReference type="InterPro" id="IPR003439">
    <property type="entry name" value="ABC_transporter-like_ATP-bd"/>
</dbReference>
<dbReference type="InterPro" id="IPR027417">
    <property type="entry name" value="P-loop_NTPase"/>
</dbReference>
<evidence type="ECO:0000256" key="2">
    <source>
        <dbReference type="ARBA" id="ARBA00022737"/>
    </source>
</evidence>
<dbReference type="PROSITE" id="PS00211">
    <property type="entry name" value="ABC_TRANSPORTER_1"/>
    <property type="match status" value="2"/>
</dbReference>
<feature type="domain" description="ABC transporter" evidence="5">
    <location>
        <begin position="9"/>
        <end position="245"/>
    </location>
</feature>
<dbReference type="Proteomes" id="UP000749311">
    <property type="component" value="Unassembled WGS sequence"/>
</dbReference>
<keyword evidence="6" id="KW-0762">Sugar transport</keyword>
<dbReference type="Pfam" id="PF00005">
    <property type="entry name" value="ABC_tran"/>
    <property type="match status" value="2"/>
</dbReference>
<dbReference type="RefSeq" id="WP_167168507.1">
    <property type="nucleotide sequence ID" value="NZ_BAAAOO010000007.1"/>
</dbReference>
<protein>
    <submittedName>
        <fullName evidence="6">ABC-type sugar transport system ATPase subunit</fullName>
    </submittedName>
</protein>
<keyword evidence="1" id="KW-0813">Transport</keyword>
<dbReference type="CDD" id="cd03216">
    <property type="entry name" value="ABC_Carb_Monos_I"/>
    <property type="match status" value="1"/>
</dbReference>
<keyword evidence="7" id="KW-1185">Reference proteome</keyword>
<accession>A0ABX0SHT8</accession>
<dbReference type="SMART" id="SM00382">
    <property type="entry name" value="AAA"/>
    <property type="match status" value="2"/>
</dbReference>
<name>A0ABX0SHT8_9ACTN</name>
<sequence>MRTGSETLIALDHVSKTYSGITVLRDASIEIRAGEVLALVGENGAGKSTLIKILSGAEHPDPGAQLTYFGQTHDAVDPVRTLHWGVSVIYQDLSLFPNLTVAENLGFTRAREGHGVYRPSAWRSAAVEVLERLGLDFDVDAPVETLSFGQQQMLAIARAVATEARVIVMDEPTSALSAVETEILYRIVDELRAAQVGIVFISHKLDEVFRICDRVMVLRDGQVVTTGGIPDFTQDDLIAAMVGRRTEYAASRVEGEAGEEILGVDDLLVGGTTQGVSFSVRRNEIVAITGLVGSGRTELAHTIFGMTPARSGRLRVDGKEVVIGSPADALAHGIGYLPEDRRLQGIFAGHSIRTNATVAALDRLVDRFRRIVPRKEDALVARYTRDLDIRPALPSADASTLSGGNQQKVLLARWMAAEPRLLIVDEPTSGVDIGAKREIHRLLQGLAASGTGVLVISSELSEVLALANRILVMRGGRIVGETTPGESTQESILTLELQGDHQ</sequence>
<proteinExistence type="predicted"/>
<gene>
    <name evidence="6" type="ORF">FB473_002603</name>
</gene>
<feature type="domain" description="ABC transporter" evidence="5">
    <location>
        <begin position="256"/>
        <end position="500"/>
    </location>
</feature>
<dbReference type="PANTHER" id="PTHR43790:SF9">
    <property type="entry name" value="GALACTOFURANOSE TRANSPORTER ATP-BINDING PROTEIN YTFR"/>
    <property type="match status" value="1"/>
</dbReference>
<comment type="caution">
    <text evidence="6">The sequence shown here is derived from an EMBL/GenBank/DDBJ whole genome shotgun (WGS) entry which is preliminary data.</text>
</comment>
<evidence type="ECO:0000259" key="5">
    <source>
        <dbReference type="PROSITE" id="PS50893"/>
    </source>
</evidence>
<dbReference type="CDD" id="cd03215">
    <property type="entry name" value="ABC_Carb_Monos_II"/>
    <property type="match status" value="1"/>
</dbReference>